<dbReference type="HOGENOM" id="CLU_1496732_0_0_1"/>
<proteinExistence type="predicted"/>
<name>S7ZJW3_PENO1</name>
<keyword evidence="3" id="KW-1185">Reference proteome</keyword>
<dbReference type="EMBL" id="KB644412">
    <property type="protein sequence ID" value="EPS30900.1"/>
    <property type="molecule type" value="Genomic_DNA"/>
</dbReference>
<feature type="transmembrane region" description="Helical" evidence="1">
    <location>
        <begin position="24"/>
        <end position="42"/>
    </location>
</feature>
<protein>
    <submittedName>
        <fullName evidence="2">Uncharacterized protein</fullName>
    </submittedName>
</protein>
<sequence>MKCAIAYRFACIPAPRPTVTTGEALLCLHFTLACSYAIWLSLVMRNVLGNWPFWILWTCISLLLLGLAGAVVFIYWVVQKLFQSWRSRGGYQIERPDVILLVDETNVESWKKLAEKIHLSQCFKFDVRTALDRQARGNQILTYEKPILSVDCAKVTNDNLEIAGRWVQIEEGMSTAGTQV</sequence>
<evidence type="ECO:0000256" key="1">
    <source>
        <dbReference type="SAM" id="Phobius"/>
    </source>
</evidence>
<keyword evidence="1" id="KW-0472">Membrane</keyword>
<dbReference type="Proteomes" id="UP000019376">
    <property type="component" value="Unassembled WGS sequence"/>
</dbReference>
<accession>S7ZJW3</accession>
<feature type="transmembrane region" description="Helical" evidence="1">
    <location>
        <begin position="54"/>
        <end position="78"/>
    </location>
</feature>
<keyword evidence="1" id="KW-1133">Transmembrane helix</keyword>
<evidence type="ECO:0000313" key="3">
    <source>
        <dbReference type="Proteomes" id="UP000019376"/>
    </source>
</evidence>
<organism evidence="2 3">
    <name type="scientific">Penicillium oxalicum (strain 114-2 / CGMCC 5302)</name>
    <name type="common">Penicillium decumbens</name>
    <dbReference type="NCBI Taxonomy" id="933388"/>
    <lineage>
        <taxon>Eukaryota</taxon>
        <taxon>Fungi</taxon>
        <taxon>Dikarya</taxon>
        <taxon>Ascomycota</taxon>
        <taxon>Pezizomycotina</taxon>
        <taxon>Eurotiomycetes</taxon>
        <taxon>Eurotiomycetidae</taxon>
        <taxon>Eurotiales</taxon>
        <taxon>Aspergillaceae</taxon>
        <taxon>Penicillium</taxon>
    </lineage>
</organism>
<dbReference type="PROSITE" id="PS51257">
    <property type="entry name" value="PROKAR_LIPOPROTEIN"/>
    <property type="match status" value="1"/>
</dbReference>
<keyword evidence="1" id="KW-0812">Transmembrane</keyword>
<reference evidence="2 3" key="1">
    <citation type="journal article" date="2013" name="PLoS ONE">
        <title>Genomic and secretomic analyses reveal unique features of the lignocellulolytic enzyme system of Penicillium decumbens.</title>
        <authorList>
            <person name="Liu G."/>
            <person name="Zhang L."/>
            <person name="Wei X."/>
            <person name="Zou G."/>
            <person name="Qin Y."/>
            <person name="Ma L."/>
            <person name="Li J."/>
            <person name="Zheng H."/>
            <person name="Wang S."/>
            <person name="Wang C."/>
            <person name="Xun L."/>
            <person name="Zhao G.-P."/>
            <person name="Zhou Z."/>
            <person name="Qu Y."/>
        </authorList>
    </citation>
    <scope>NUCLEOTIDE SEQUENCE [LARGE SCALE GENOMIC DNA]</scope>
    <source>
        <strain evidence="3">114-2 / CGMCC 5302</strain>
    </source>
</reference>
<evidence type="ECO:0000313" key="2">
    <source>
        <dbReference type="EMBL" id="EPS30900.1"/>
    </source>
</evidence>
<dbReference type="AlphaFoldDB" id="S7ZJW3"/>
<gene>
    <name evidence="2" type="ORF">PDE_05853</name>
</gene>